<feature type="transmembrane region" description="Helical" evidence="1">
    <location>
        <begin position="38"/>
        <end position="56"/>
    </location>
</feature>
<proteinExistence type="predicted"/>
<keyword evidence="3" id="KW-1185">Reference proteome</keyword>
<name>A0A7X1FR82_9SPHN</name>
<reference evidence="2 3" key="1">
    <citation type="submission" date="2020-08" db="EMBL/GenBank/DDBJ databases">
        <title>The genome sequence of type strain Novosphingobium flavum NBRC 111647.</title>
        <authorList>
            <person name="Liu Y."/>
        </authorList>
    </citation>
    <scope>NUCLEOTIDE SEQUENCE [LARGE SCALE GENOMIC DNA]</scope>
    <source>
        <strain evidence="2 3">NBRC 111647</strain>
    </source>
</reference>
<organism evidence="2 3">
    <name type="scientific">Novosphingobium flavum</name>
    <dbReference type="NCBI Taxonomy" id="1778672"/>
    <lineage>
        <taxon>Bacteria</taxon>
        <taxon>Pseudomonadati</taxon>
        <taxon>Pseudomonadota</taxon>
        <taxon>Alphaproteobacteria</taxon>
        <taxon>Sphingomonadales</taxon>
        <taxon>Sphingomonadaceae</taxon>
        <taxon>Novosphingobium</taxon>
    </lineage>
</organism>
<dbReference type="EMBL" id="JACLAW010000005">
    <property type="protein sequence ID" value="MBC2665334.1"/>
    <property type="molecule type" value="Genomic_DNA"/>
</dbReference>
<evidence type="ECO:0000313" key="3">
    <source>
        <dbReference type="Proteomes" id="UP000566813"/>
    </source>
</evidence>
<sequence length="243" mass="25500">MKTIHLPQMNIRYWLAITMASVFGTNLGDLYAHESGLGIVKGLAVLAAFAAIAFLLERRDDRVHAAWYWLAIVIIRTGATNIADFLAFRVRVPGVLLGAGLVLLLAVLGWMTRGRWAKPVVSGSAGTPDTHALYWAAMLTAGVLGTVLGDDASHAIGQGWASVLLGGALALVLVVARGTFATAMGYWAAIGLARTAGTAMGDWLAENHLLNIGLPLATLITGMVFVIVAGWPRPRPAAAAVPA</sequence>
<accession>A0A7X1FR82</accession>
<dbReference type="InterPro" id="IPR007136">
    <property type="entry name" value="DUF347"/>
</dbReference>
<dbReference type="Pfam" id="PF03988">
    <property type="entry name" value="DUF347"/>
    <property type="match status" value="2"/>
</dbReference>
<evidence type="ECO:0000256" key="1">
    <source>
        <dbReference type="SAM" id="Phobius"/>
    </source>
</evidence>
<feature type="transmembrane region" description="Helical" evidence="1">
    <location>
        <begin position="212"/>
        <end position="231"/>
    </location>
</feature>
<dbReference type="Proteomes" id="UP000566813">
    <property type="component" value="Unassembled WGS sequence"/>
</dbReference>
<feature type="transmembrane region" description="Helical" evidence="1">
    <location>
        <begin position="94"/>
        <end position="111"/>
    </location>
</feature>
<keyword evidence="1" id="KW-1133">Transmembrane helix</keyword>
<feature type="transmembrane region" description="Helical" evidence="1">
    <location>
        <begin position="12"/>
        <end position="32"/>
    </location>
</feature>
<gene>
    <name evidence="2" type="ORF">H7F51_07365</name>
</gene>
<feature type="transmembrane region" description="Helical" evidence="1">
    <location>
        <begin position="68"/>
        <end position="88"/>
    </location>
</feature>
<dbReference type="RefSeq" id="WP_185663606.1">
    <property type="nucleotide sequence ID" value="NZ_JACLAW010000005.1"/>
</dbReference>
<feature type="transmembrane region" description="Helical" evidence="1">
    <location>
        <begin position="132"/>
        <end position="149"/>
    </location>
</feature>
<evidence type="ECO:0000313" key="2">
    <source>
        <dbReference type="EMBL" id="MBC2665334.1"/>
    </source>
</evidence>
<dbReference type="AlphaFoldDB" id="A0A7X1FR82"/>
<comment type="caution">
    <text evidence="2">The sequence shown here is derived from an EMBL/GenBank/DDBJ whole genome shotgun (WGS) entry which is preliminary data.</text>
</comment>
<feature type="transmembrane region" description="Helical" evidence="1">
    <location>
        <begin position="155"/>
        <end position="176"/>
    </location>
</feature>
<protein>
    <recommendedName>
        <fullName evidence="4">Membrane-anchored protein</fullName>
    </recommendedName>
</protein>
<keyword evidence="1" id="KW-0812">Transmembrane</keyword>
<evidence type="ECO:0008006" key="4">
    <source>
        <dbReference type="Google" id="ProtNLM"/>
    </source>
</evidence>
<keyword evidence="1" id="KW-0472">Membrane</keyword>